<feature type="compositionally biased region" description="Low complexity" evidence="6">
    <location>
        <begin position="61"/>
        <end position="81"/>
    </location>
</feature>
<comment type="subcellular location">
    <subcellularLocation>
        <location evidence="1">Nucleus</location>
    </subcellularLocation>
</comment>
<dbReference type="AlphaFoldDB" id="A0AAV6UAG7"/>
<feature type="compositionally biased region" description="Polar residues" evidence="6">
    <location>
        <begin position="48"/>
        <end position="60"/>
    </location>
</feature>
<feature type="region of interest" description="Disordered" evidence="6">
    <location>
        <begin position="18"/>
        <end position="83"/>
    </location>
</feature>
<keyword evidence="4" id="KW-0862">Zinc</keyword>
<dbReference type="PANTHER" id="PTHR46481:SF10">
    <property type="entry name" value="ZINC FINGER BED DOMAIN-CONTAINING PROTEIN 39"/>
    <property type="match status" value="1"/>
</dbReference>
<dbReference type="GO" id="GO:0008270">
    <property type="term" value="F:zinc ion binding"/>
    <property type="evidence" value="ECO:0007669"/>
    <property type="project" value="UniProtKB-KW"/>
</dbReference>
<comment type="caution">
    <text evidence="7">The sequence shown here is derived from an EMBL/GenBank/DDBJ whole genome shotgun (WGS) entry which is preliminary data.</text>
</comment>
<evidence type="ECO:0000256" key="1">
    <source>
        <dbReference type="ARBA" id="ARBA00004123"/>
    </source>
</evidence>
<evidence type="ECO:0000313" key="8">
    <source>
        <dbReference type="Proteomes" id="UP000827092"/>
    </source>
</evidence>
<dbReference type="Proteomes" id="UP000827092">
    <property type="component" value="Unassembled WGS sequence"/>
</dbReference>
<gene>
    <name evidence="7" type="ORF">JTE90_024744</name>
</gene>
<sequence length="447" mass="49748">MSEFLFKGTIKPNKQNLLKLQVLSEQQSDDPSPITSPEIPTPPPNAGPFTSNPGPSTSNLGPSTSNTGPSTSNPGPSSTSNALKRPHAALDDYLDVVRPVTVNKSRKLDEQLLRMIVKEYRPFSIVESKEFVKLVHMLMPGYQLPSRKTISNGLLTAVYNDKMESCKKQLDAVNHVSLTTDGWTSINNESFAAIAARFIDADHEMRSMLLECSEFPASHTAQNLADGLLSACNTWGLSGKVAAVTTDNAANTVSAIEMTRFRHIPCFAHCLNLIVKSSIAAREIQAVVGKVKRVVKFFKKSSAAVTKLRDFQKQMNLPEHKLMQDVETRWNSTFDMLRRFNENKNPILATLAVVESSPDVSFHKDDWEIVDGLINYLTIFHSITVEVSTEKMVSISLLRFLYKFFKQHVEKCLLNCTLNQPLATMGKALLDNLVSRFDKLCQGQIIM</sequence>
<dbReference type="EMBL" id="JAFNEN010000539">
    <property type="protein sequence ID" value="KAG8180996.1"/>
    <property type="molecule type" value="Genomic_DNA"/>
</dbReference>
<keyword evidence="5" id="KW-0539">Nucleus</keyword>
<evidence type="ECO:0000256" key="5">
    <source>
        <dbReference type="ARBA" id="ARBA00023242"/>
    </source>
</evidence>
<name>A0AAV6UAG7_9ARAC</name>
<reference evidence="7 8" key="1">
    <citation type="journal article" date="2022" name="Nat. Ecol. Evol.">
        <title>A masculinizing supergene underlies an exaggerated male reproductive morph in a spider.</title>
        <authorList>
            <person name="Hendrickx F."/>
            <person name="De Corte Z."/>
            <person name="Sonet G."/>
            <person name="Van Belleghem S.M."/>
            <person name="Kostlbacher S."/>
            <person name="Vangestel C."/>
        </authorList>
    </citation>
    <scope>NUCLEOTIDE SEQUENCE [LARGE SCALE GENOMIC DNA]</scope>
    <source>
        <strain evidence="7">W744_W776</strain>
    </source>
</reference>
<evidence type="ECO:0000256" key="3">
    <source>
        <dbReference type="ARBA" id="ARBA00022771"/>
    </source>
</evidence>
<evidence type="ECO:0008006" key="9">
    <source>
        <dbReference type="Google" id="ProtNLM"/>
    </source>
</evidence>
<evidence type="ECO:0000256" key="6">
    <source>
        <dbReference type="SAM" id="MobiDB-lite"/>
    </source>
</evidence>
<organism evidence="7 8">
    <name type="scientific">Oedothorax gibbosus</name>
    <dbReference type="NCBI Taxonomy" id="931172"/>
    <lineage>
        <taxon>Eukaryota</taxon>
        <taxon>Metazoa</taxon>
        <taxon>Ecdysozoa</taxon>
        <taxon>Arthropoda</taxon>
        <taxon>Chelicerata</taxon>
        <taxon>Arachnida</taxon>
        <taxon>Araneae</taxon>
        <taxon>Araneomorphae</taxon>
        <taxon>Entelegynae</taxon>
        <taxon>Araneoidea</taxon>
        <taxon>Linyphiidae</taxon>
        <taxon>Erigoninae</taxon>
        <taxon>Oedothorax</taxon>
    </lineage>
</organism>
<keyword evidence="3" id="KW-0863">Zinc-finger</keyword>
<dbReference type="InterPro" id="IPR052035">
    <property type="entry name" value="ZnF_BED_domain_contain"/>
</dbReference>
<dbReference type="InterPro" id="IPR012337">
    <property type="entry name" value="RNaseH-like_sf"/>
</dbReference>
<dbReference type="SUPFAM" id="SSF53098">
    <property type="entry name" value="Ribonuclease H-like"/>
    <property type="match status" value="1"/>
</dbReference>
<dbReference type="GO" id="GO:0005634">
    <property type="term" value="C:nucleus"/>
    <property type="evidence" value="ECO:0007669"/>
    <property type="project" value="UniProtKB-SubCell"/>
</dbReference>
<keyword evidence="2" id="KW-0479">Metal-binding</keyword>
<dbReference type="SUPFAM" id="SSF140996">
    <property type="entry name" value="Hermes dimerisation domain"/>
    <property type="match status" value="1"/>
</dbReference>
<keyword evidence="8" id="KW-1185">Reference proteome</keyword>
<protein>
    <recommendedName>
        <fullName evidence="9">Zinc finger BED domain-containing protein 1-like</fullName>
    </recommendedName>
</protein>
<dbReference type="PANTHER" id="PTHR46481">
    <property type="entry name" value="ZINC FINGER BED DOMAIN-CONTAINING PROTEIN 4"/>
    <property type="match status" value="1"/>
</dbReference>
<proteinExistence type="predicted"/>
<evidence type="ECO:0000256" key="2">
    <source>
        <dbReference type="ARBA" id="ARBA00022723"/>
    </source>
</evidence>
<feature type="compositionally biased region" description="Polar residues" evidence="6">
    <location>
        <begin position="18"/>
        <end position="30"/>
    </location>
</feature>
<evidence type="ECO:0000313" key="7">
    <source>
        <dbReference type="EMBL" id="KAG8180996.1"/>
    </source>
</evidence>
<evidence type="ECO:0000256" key="4">
    <source>
        <dbReference type="ARBA" id="ARBA00022833"/>
    </source>
</evidence>
<accession>A0AAV6UAG7</accession>